<gene>
    <name evidence="3" type="ORF">M421DRAFT_414934</name>
</gene>
<accession>A0A6A5S1W5</accession>
<keyword evidence="2" id="KW-0472">Membrane</keyword>
<reference evidence="3" key="1">
    <citation type="journal article" date="2020" name="Stud. Mycol.">
        <title>101 Dothideomycetes genomes: a test case for predicting lifestyles and emergence of pathogens.</title>
        <authorList>
            <person name="Haridas S."/>
            <person name="Albert R."/>
            <person name="Binder M."/>
            <person name="Bloem J."/>
            <person name="Labutti K."/>
            <person name="Salamov A."/>
            <person name="Andreopoulos B."/>
            <person name="Baker S."/>
            <person name="Barry K."/>
            <person name="Bills G."/>
            <person name="Bluhm B."/>
            <person name="Cannon C."/>
            <person name="Castanera R."/>
            <person name="Culley D."/>
            <person name="Daum C."/>
            <person name="Ezra D."/>
            <person name="Gonzalez J."/>
            <person name="Henrissat B."/>
            <person name="Kuo A."/>
            <person name="Liang C."/>
            <person name="Lipzen A."/>
            <person name="Lutzoni F."/>
            <person name="Magnuson J."/>
            <person name="Mondo S."/>
            <person name="Nolan M."/>
            <person name="Ohm R."/>
            <person name="Pangilinan J."/>
            <person name="Park H.-J."/>
            <person name="Ramirez L."/>
            <person name="Alfaro M."/>
            <person name="Sun H."/>
            <person name="Tritt A."/>
            <person name="Yoshinaga Y."/>
            <person name="Zwiers L.-H."/>
            <person name="Turgeon B."/>
            <person name="Goodwin S."/>
            <person name="Spatafora J."/>
            <person name="Crous P."/>
            <person name="Grigoriev I."/>
        </authorList>
    </citation>
    <scope>NUCLEOTIDE SEQUENCE</scope>
    <source>
        <strain evidence="3">CBS 183.55</strain>
    </source>
</reference>
<keyword evidence="4" id="KW-1185">Reference proteome</keyword>
<evidence type="ECO:0000313" key="3">
    <source>
        <dbReference type="EMBL" id="KAF1933883.1"/>
    </source>
</evidence>
<dbReference type="GeneID" id="54348173"/>
<name>A0A6A5S1W5_9PLEO</name>
<protein>
    <recommendedName>
        <fullName evidence="5">Transmembrane protein</fullName>
    </recommendedName>
</protein>
<dbReference type="Proteomes" id="UP000800082">
    <property type="component" value="Unassembled WGS sequence"/>
</dbReference>
<dbReference type="RefSeq" id="XP_033454131.1">
    <property type="nucleotide sequence ID" value="XM_033590505.1"/>
</dbReference>
<feature type="compositionally biased region" description="Polar residues" evidence="1">
    <location>
        <begin position="1"/>
        <end position="12"/>
    </location>
</feature>
<sequence>MSSAAYHNPSEQHASHGYQPPDNTPYSQPYHNYSSLPSQSYADVQGPLHSQACADQYGVSPAPTADATSIASGRPSETKPASESHVLQTPSLHTDLDSLGKTHLLSQRNDFYLDWAIKILGVAAAVTFGIWAPISYKITADGNNGNDKAQASLMSAISSMSDEAATAATAQKSAVTVLEKVQDQLENLGLLRAWEFCDGRTEAVCIQLQASSKEVLDALSSLGGMTPKFSSTAATSTFSAGATSTNASEEVSASMRLNKTALMAVILGSVFGGIVIIGLVVGVMAKRRRNMQSGH</sequence>
<feature type="region of interest" description="Disordered" evidence="1">
    <location>
        <begin position="1"/>
        <end position="38"/>
    </location>
</feature>
<keyword evidence="2" id="KW-0812">Transmembrane</keyword>
<dbReference type="OrthoDB" id="3563303at2759"/>
<proteinExistence type="predicted"/>
<feature type="transmembrane region" description="Helical" evidence="2">
    <location>
        <begin position="261"/>
        <end position="285"/>
    </location>
</feature>
<evidence type="ECO:0000256" key="1">
    <source>
        <dbReference type="SAM" id="MobiDB-lite"/>
    </source>
</evidence>
<evidence type="ECO:0008006" key="5">
    <source>
        <dbReference type="Google" id="ProtNLM"/>
    </source>
</evidence>
<dbReference type="EMBL" id="ML978956">
    <property type="protein sequence ID" value="KAF1933883.1"/>
    <property type="molecule type" value="Genomic_DNA"/>
</dbReference>
<feature type="compositionally biased region" description="Polar residues" evidence="1">
    <location>
        <begin position="24"/>
        <end position="38"/>
    </location>
</feature>
<keyword evidence="2" id="KW-1133">Transmembrane helix</keyword>
<dbReference type="AlphaFoldDB" id="A0A6A5S1W5"/>
<evidence type="ECO:0000313" key="4">
    <source>
        <dbReference type="Proteomes" id="UP000800082"/>
    </source>
</evidence>
<feature type="region of interest" description="Disordered" evidence="1">
    <location>
        <begin position="54"/>
        <end position="88"/>
    </location>
</feature>
<evidence type="ECO:0000256" key="2">
    <source>
        <dbReference type="SAM" id="Phobius"/>
    </source>
</evidence>
<organism evidence="3 4">
    <name type="scientific">Didymella exigua CBS 183.55</name>
    <dbReference type="NCBI Taxonomy" id="1150837"/>
    <lineage>
        <taxon>Eukaryota</taxon>
        <taxon>Fungi</taxon>
        <taxon>Dikarya</taxon>
        <taxon>Ascomycota</taxon>
        <taxon>Pezizomycotina</taxon>
        <taxon>Dothideomycetes</taxon>
        <taxon>Pleosporomycetidae</taxon>
        <taxon>Pleosporales</taxon>
        <taxon>Pleosporineae</taxon>
        <taxon>Didymellaceae</taxon>
        <taxon>Didymella</taxon>
    </lineage>
</organism>